<reference evidence="3 4" key="1">
    <citation type="submission" date="2024-10" db="EMBL/GenBank/DDBJ databases">
        <authorList>
            <person name="Riesco R."/>
        </authorList>
    </citation>
    <scope>NUCLEOTIDE SEQUENCE [LARGE SCALE GENOMIC DNA]</scope>
    <source>
        <strain evidence="3 4">NCIMB 15449</strain>
    </source>
</reference>
<name>A0ABW7JIJ7_9NOCA</name>
<feature type="compositionally biased region" description="Pro residues" evidence="1">
    <location>
        <begin position="242"/>
        <end position="255"/>
    </location>
</feature>
<organism evidence="3 4">
    <name type="scientific">Antrihabitans spumae</name>
    <dbReference type="NCBI Taxonomy" id="3373370"/>
    <lineage>
        <taxon>Bacteria</taxon>
        <taxon>Bacillati</taxon>
        <taxon>Actinomycetota</taxon>
        <taxon>Actinomycetes</taxon>
        <taxon>Mycobacteriales</taxon>
        <taxon>Nocardiaceae</taxon>
        <taxon>Antrihabitans</taxon>
    </lineage>
</organism>
<sequence length="312" mass="33013">MASGSESPGNKTGAKSAKAIKAATKKKKGSGAKGKGLPTSREIPWMLIGAVTVIVALVGLLAWNLIPKVQEQADADKYTPSETNKDPSTAIDGVQVEPYKAGLHINPPQRVAYNQTPPFGGPHDNAWATCTGIVYPNAIRTESAVHSLEHGTVWITYNPDDVSGDALEELASRVDNKPYMMMSPYPGQDSPISLQAWGHQLKLDNADDRRIPQFIAALRANSYNAPEPNGNCATIPDAFDPDNPPPFDPSPPGPDAVPFDGAGLTPDATETGGQPGLPQLPPGMELPPELQNQLPPEIQNQLPPAPEPAPAP</sequence>
<protein>
    <submittedName>
        <fullName evidence="3">DUF3105 domain-containing protein</fullName>
    </submittedName>
</protein>
<feature type="compositionally biased region" description="Low complexity" evidence="1">
    <location>
        <begin position="286"/>
        <end position="299"/>
    </location>
</feature>
<evidence type="ECO:0000256" key="1">
    <source>
        <dbReference type="SAM" id="MobiDB-lite"/>
    </source>
</evidence>
<proteinExistence type="predicted"/>
<feature type="transmembrane region" description="Helical" evidence="2">
    <location>
        <begin position="43"/>
        <end position="63"/>
    </location>
</feature>
<comment type="caution">
    <text evidence="3">The sequence shown here is derived from an EMBL/GenBank/DDBJ whole genome shotgun (WGS) entry which is preliminary data.</text>
</comment>
<dbReference type="InterPro" id="IPR021454">
    <property type="entry name" value="DUF3105"/>
</dbReference>
<dbReference type="RefSeq" id="WP_395113245.1">
    <property type="nucleotide sequence ID" value="NZ_JBIMSO010000027.1"/>
</dbReference>
<feature type="compositionally biased region" description="Pro residues" evidence="1">
    <location>
        <begin position="303"/>
        <end position="312"/>
    </location>
</feature>
<evidence type="ECO:0000313" key="3">
    <source>
        <dbReference type="EMBL" id="MFH5207778.1"/>
    </source>
</evidence>
<feature type="compositionally biased region" description="Low complexity" evidence="1">
    <location>
        <begin position="11"/>
        <end position="22"/>
    </location>
</feature>
<keyword evidence="2" id="KW-0472">Membrane</keyword>
<feature type="region of interest" description="Disordered" evidence="1">
    <location>
        <begin position="225"/>
        <end position="312"/>
    </location>
</feature>
<keyword evidence="2" id="KW-0812">Transmembrane</keyword>
<accession>A0ABW7JIJ7</accession>
<dbReference type="Proteomes" id="UP001609175">
    <property type="component" value="Unassembled WGS sequence"/>
</dbReference>
<evidence type="ECO:0000313" key="4">
    <source>
        <dbReference type="Proteomes" id="UP001609175"/>
    </source>
</evidence>
<feature type="compositionally biased region" description="Polar residues" evidence="1">
    <location>
        <begin position="1"/>
        <end position="10"/>
    </location>
</feature>
<feature type="region of interest" description="Disordered" evidence="1">
    <location>
        <begin position="1"/>
        <end position="36"/>
    </location>
</feature>
<dbReference type="EMBL" id="JBIMSO010000027">
    <property type="protein sequence ID" value="MFH5207778.1"/>
    <property type="molecule type" value="Genomic_DNA"/>
</dbReference>
<gene>
    <name evidence="3" type="ORF">ACHIPZ_06045</name>
</gene>
<keyword evidence="2" id="KW-1133">Transmembrane helix</keyword>
<dbReference type="Pfam" id="PF11303">
    <property type="entry name" value="DUF3105"/>
    <property type="match status" value="1"/>
</dbReference>
<evidence type="ECO:0000256" key="2">
    <source>
        <dbReference type="SAM" id="Phobius"/>
    </source>
</evidence>